<dbReference type="PANTHER" id="PTHR11786:SF0">
    <property type="entry name" value="ARYLAMINE N-ACETYLTRANSFERASE 4-RELATED"/>
    <property type="match status" value="1"/>
</dbReference>
<dbReference type="Pfam" id="PF00797">
    <property type="entry name" value="Acetyltransf_2"/>
    <property type="match status" value="1"/>
</dbReference>
<name>A0ABW0YYD0_9ACTN</name>
<dbReference type="PRINTS" id="PR01543">
    <property type="entry name" value="ANATRNSFRASE"/>
</dbReference>
<dbReference type="Gene3D" id="3.30.2140.10">
    <property type="entry name" value="Arylamine N-acetyltransferase"/>
    <property type="match status" value="1"/>
</dbReference>
<evidence type="ECO:0000256" key="1">
    <source>
        <dbReference type="ARBA" id="ARBA00006547"/>
    </source>
</evidence>
<accession>A0ABW0YYD0</accession>
<dbReference type="InterPro" id="IPR038765">
    <property type="entry name" value="Papain-like_cys_pep_sf"/>
</dbReference>
<dbReference type="Proteomes" id="UP001596083">
    <property type="component" value="Unassembled WGS sequence"/>
</dbReference>
<sequence>MAGPSGSLWGGEQLDLAAYLARVGYEGERVPTPEVLSALQAAHIASMSWENLEVVLGRTVRLDLESLQEKMVRRRRGGTCSEQTLLYAAALEAIGFTFTATQSRVRLGVDKIRPATHASLRVELDGEVWLTDVGFGAEGLLAPLRLREGEVARQGSWTYGLVRGEAPTPGTAGPLVLRQLRADGWFDLYAMGTEPRFPVDFTMTNHFTSTHPRSPLNDKLLVQKTAPERRLTLYNTDLITVLPDFTVDKHQVTAEELPGLLVREFGVELSAEDADALVARYR</sequence>
<dbReference type="RefSeq" id="WP_390316900.1">
    <property type="nucleotide sequence ID" value="NZ_JBHSPB010000008.1"/>
</dbReference>
<keyword evidence="4" id="KW-1185">Reference proteome</keyword>
<dbReference type="PANTHER" id="PTHR11786">
    <property type="entry name" value="N-HYDROXYARYLAMINE O-ACETYLTRANSFERASE"/>
    <property type="match status" value="1"/>
</dbReference>
<comment type="caution">
    <text evidence="3">The sequence shown here is derived from an EMBL/GenBank/DDBJ whole genome shotgun (WGS) entry which is preliminary data.</text>
</comment>
<gene>
    <name evidence="3" type="ORF">ACFP1Z_15595</name>
</gene>
<reference evidence="4" key="1">
    <citation type="journal article" date="2019" name="Int. J. Syst. Evol. Microbiol.">
        <title>The Global Catalogue of Microorganisms (GCM) 10K type strain sequencing project: providing services to taxonomists for standard genome sequencing and annotation.</title>
        <authorList>
            <consortium name="The Broad Institute Genomics Platform"/>
            <consortium name="The Broad Institute Genome Sequencing Center for Infectious Disease"/>
            <person name="Wu L."/>
            <person name="Ma J."/>
        </authorList>
    </citation>
    <scope>NUCLEOTIDE SEQUENCE [LARGE SCALE GENOMIC DNA]</scope>
    <source>
        <strain evidence="4">CGMCC 4.7304</strain>
    </source>
</reference>
<protein>
    <submittedName>
        <fullName evidence="3">Arylamine N-acetyltransferase</fullName>
    </submittedName>
</protein>
<dbReference type="EMBL" id="JBHSPB010000008">
    <property type="protein sequence ID" value="MFC5721595.1"/>
    <property type="molecule type" value="Genomic_DNA"/>
</dbReference>
<comment type="similarity">
    <text evidence="1 2">Belongs to the arylamine N-acetyltransferase family.</text>
</comment>
<evidence type="ECO:0000313" key="4">
    <source>
        <dbReference type="Proteomes" id="UP001596083"/>
    </source>
</evidence>
<dbReference type="SUPFAM" id="SSF54001">
    <property type="entry name" value="Cysteine proteinases"/>
    <property type="match status" value="1"/>
</dbReference>
<organism evidence="3 4">
    <name type="scientific">Streptomyces gamaensis</name>
    <dbReference type="NCBI Taxonomy" id="1763542"/>
    <lineage>
        <taxon>Bacteria</taxon>
        <taxon>Bacillati</taxon>
        <taxon>Actinomycetota</taxon>
        <taxon>Actinomycetes</taxon>
        <taxon>Kitasatosporales</taxon>
        <taxon>Streptomycetaceae</taxon>
        <taxon>Streptomyces</taxon>
    </lineage>
</organism>
<evidence type="ECO:0000313" key="3">
    <source>
        <dbReference type="EMBL" id="MFC5721595.1"/>
    </source>
</evidence>
<proteinExistence type="inferred from homology"/>
<dbReference type="Gene3D" id="2.40.128.150">
    <property type="entry name" value="Cysteine proteinases"/>
    <property type="match status" value="1"/>
</dbReference>
<dbReference type="InterPro" id="IPR001447">
    <property type="entry name" value="Arylamine_N-AcTrfase"/>
</dbReference>
<evidence type="ECO:0000256" key="2">
    <source>
        <dbReference type="RuleBase" id="RU003452"/>
    </source>
</evidence>